<dbReference type="AlphaFoldDB" id="A0A5B7DPR0"/>
<gene>
    <name evidence="1" type="ORF">E2C01_016135</name>
</gene>
<dbReference type="Proteomes" id="UP000324222">
    <property type="component" value="Unassembled WGS sequence"/>
</dbReference>
<organism evidence="1 2">
    <name type="scientific">Portunus trituberculatus</name>
    <name type="common">Swimming crab</name>
    <name type="synonym">Neptunus trituberculatus</name>
    <dbReference type="NCBI Taxonomy" id="210409"/>
    <lineage>
        <taxon>Eukaryota</taxon>
        <taxon>Metazoa</taxon>
        <taxon>Ecdysozoa</taxon>
        <taxon>Arthropoda</taxon>
        <taxon>Crustacea</taxon>
        <taxon>Multicrustacea</taxon>
        <taxon>Malacostraca</taxon>
        <taxon>Eumalacostraca</taxon>
        <taxon>Eucarida</taxon>
        <taxon>Decapoda</taxon>
        <taxon>Pleocyemata</taxon>
        <taxon>Brachyura</taxon>
        <taxon>Eubrachyura</taxon>
        <taxon>Portunoidea</taxon>
        <taxon>Portunidae</taxon>
        <taxon>Portuninae</taxon>
        <taxon>Portunus</taxon>
    </lineage>
</organism>
<name>A0A5B7DPR0_PORTR</name>
<dbReference type="EMBL" id="VSRR010001166">
    <property type="protein sequence ID" value="MPC23097.1"/>
    <property type="molecule type" value="Genomic_DNA"/>
</dbReference>
<evidence type="ECO:0000313" key="1">
    <source>
        <dbReference type="EMBL" id="MPC23097.1"/>
    </source>
</evidence>
<sequence length="71" mass="8025">MIRYSFNTTKSDVTPWHQCLTESETEGTNIAPLNLHCSQLRSVQCETGRKCLVIRDQSFTSASSLVTNEPY</sequence>
<reference evidence="1 2" key="1">
    <citation type="submission" date="2019-05" db="EMBL/GenBank/DDBJ databases">
        <title>Another draft genome of Portunus trituberculatus and its Hox gene families provides insights of decapod evolution.</title>
        <authorList>
            <person name="Jeong J.-H."/>
            <person name="Song I."/>
            <person name="Kim S."/>
            <person name="Choi T."/>
            <person name="Kim D."/>
            <person name="Ryu S."/>
            <person name="Kim W."/>
        </authorList>
    </citation>
    <scope>NUCLEOTIDE SEQUENCE [LARGE SCALE GENOMIC DNA]</scope>
    <source>
        <tissue evidence="1">Muscle</tissue>
    </source>
</reference>
<evidence type="ECO:0000313" key="2">
    <source>
        <dbReference type="Proteomes" id="UP000324222"/>
    </source>
</evidence>
<proteinExistence type="predicted"/>
<protein>
    <submittedName>
        <fullName evidence="1">Uncharacterized protein</fullName>
    </submittedName>
</protein>
<keyword evidence="2" id="KW-1185">Reference proteome</keyword>
<comment type="caution">
    <text evidence="1">The sequence shown here is derived from an EMBL/GenBank/DDBJ whole genome shotgun (WGS) entry which is preliminary data.</text>
</comment>
<accession>A0A5B7DPR0</accession>